<comment type="caution">
    <text evidence="1">The sequence shown here is derived from an EMBL/GenBank/DDBJ whole genome shotgun (WGS) entry which is preliminary data.</text>
</comment>
<dbReference type="Gene3D" id="3.20.19.10">
    <property type="entry name" value="Aconitase, domain 4"/>
    <property type="match status" value="1"/>
</dbReference>
<reference evidence="1 2" key="1">
    <citation type="submission" date="2018-08" db="EMBL/GenBank/DDBJ databases">
        <title>Genomic Encyclopedia of Archaeal and Bacterial Type Strains, Phase II (KMG-II): from individual species to whole genera.</title>
        <authorList>
            <person name="Goeker M."/>
        </authorList>
    </citation>
    <scope>NUCLEOTIDE SEQUENCE [LARGE SCALE GENOMIC DNA]</scope>
    <source>
        <strain evidence="1 2">DSM 582</strain>
    </source>
</reference>
<dbReference type="Proteomes" id="UP000256794">
    <property type="component" value="Unassembled WGS sequence"/>
</dbReference>
<sequence length="93" mass="9782">MGILPLRLPAGTTPQSLALTVVDRVGITLDPSRLEPRGPVRVAIHRASGRVEAFEATAAIETSLEVETLAKGGLMPLILDRATRAEAANLTAE</sequence>
<organism evidence="1 2">
    <name type="scientific">Paracoccus versutus</name>
    <name type="common">Thiobacillus versutus</name>
    <dbReference type="NCBI Taxonomy" id="34007"/>
    <lineage>
        <taxon>Bacteria</taxon>
        <taxon>Pseudomonadati</taxon>
        <taxon>Pseudomonadota</taxon>
        <taxon>Alphaproteobacteria</taxon>
        <taxon>Rhodobacterales</taxon>
        <taxon>Paracoccaceae</taxon>
        <taxon>Paracoccus</taxon>
    </lineage>
</organism>
<dbReference type="InterPro" id="IPR015928">
    <property type="entry name" value="Aconitase/3IPM_dehydase_swvl"/>
</dbReference>
<evidence type="ECO:0000313" key="2">
    <source>
        <dbReference type="Proteomes" id="UP000256794"/>
    </source>
</evidence>
<name>A0AAQ0KN36_PARVE</name>
<gene>
    <name evidence="1" type="ORF">ATH84_1004216</name>
</gene>
<evidence type="ECO:0000313" key="1">
    <source>
        <dbReference type="EMBL" id="REG54420.1"/>
    </source>
</evidence>
<proteinExistence type="predicted"/>
<dbReference type="RefSeq" id="WP_036758034.1">
    <property type="nucleotide sequence ID" value="NZ_CP035286.1"/>
</dbReference>
<keyword evidence="2" id="KW-1185">Reference proteome</keyword>
<accession>A0AAQ0KN36</accession>
<dbReference type="AlphaFoldDB" id="A0AAQ0KN36"/>
<dbReference type="EMBL" id="QUMX01000004">
    <property type="protein sequence ID" value="REG54420.1"/>
    <property type="molecule type" value="Genomic_DNA"/>
</dbReference>
<protein>
    <submittedName>
        <fullName evidence="1">Aconitate hydratase</fullName>
    </submittedName>
</protein>